<dbReference type="AlphaFoldDB" id="A0A167UZL2"/>
<feature type="compositionally biased region" description="Low complexity" evidence="1">
    <location>
        <begin position="85"/>
        <end position="111"/>
    </location>
</feature>
<evidence type="ECO:0000313" key="3">
    <source>
        <dbReference type="Proteomes" id="UP000076532"/>
    </source>
</evidence>
<proteinExistence type="predicted"/>
<keyword evidence="3" id="KW-1185">Reference proteome</keyword>
<sequence>MVPRLLEGDCLHIKAALCLEVIMVHALNSGTAAPIAPRGPIKGWTGGSADWRATVYNATTPVDEEDHRQCHIPFGAGIEPVARMVTPVPAAPAARPQPRPQQAMRPTPARQNSDEPYTKYPLSLSCRSESHTSLYIAPYAVFLPHAASASSLRSAQR</sequence>
<evidence type="ECO:0000313" key="2">
    <source>
        <dbReference type="EMBL" id="KZP04477.1"/>
    </source>
</evidence>
<accession>A0A167UZL2</accession>
<name>A0A167UZL2_9AGAM</name>
<reference evidence="2 3" key="1">
    <citation type="journal article" date="2016" name="Mol. Biol. Evol.">
        <title>Comparative Genomics of Early-Diverging Mushroom-Forming Fungi Provides Insights into the Origins of Lignocellulose Decay Capabilities.</title>
        <authorList>
            <person name="Nagy L.G."/>
            <person name="Riley R."/>
            <person name="Tritt A."/>
            <person name="Adam C."/>
            <person name="Daum C."/>
            <person name="Floudas D."/>
            <person name="Sun H."/>
            <person name="Yadav J.S."/>
            <person name="Pangilinan J."/>
            <person name="Larsson K.H."/>
            <person name="Matsuura K."/>
            <person name="Barry K."/>
            <person name="Labutti K."/>
            <person name="Kuo R."/>
            <person name="Ohm R.A."/>
            <person name="Bhattacharya S.S."/>
            <person name="Shirouzu T."/>
            <person name="Yoshinaga Y."/>
            <person name="Martin F.M."/>
            <person name="Grigoriev I.V."/>
            <person name="Hibbett D.S."/>
        </authorList>
    </citation>
    <scope>NUCLEOTIDE SEQUENCE [LARGE SCALE GENOMIC DNA]</scope>
    <source>
        <strain evidence="2 3">CBS 109695</strain>
    </source>
</reference>
<feature type="region of interest" description="Disordered" evidence="1">
    <location>
        <begin position="85"/>
        <end position="121"/>
    </location>
</feature>
<organism evidence="2 3">
    <name type="scientific">Athelia psychrophila</name>
    <dbReference type="NCBI Taxonomy" id="1759441"/>
    <lineage>
        <taxon>Eukaryota</taxon>
        <taxon>Fungi</taxon>
        <taxon>Dikarya</taxon>
        <taxon>Basidiomycota</taxon>
        <taxon>Agaricomycotina</taxon>
        <taxon>Agaricomycetes</taxon>
        <taxon>Agaricomycetidae</taxon>
        <taxon>Atheliales</taxon>
        <taxon>Atheliaceae</taxon>
        <taxon>Athelia</taxon>
    </lineage>
</organism>
<gene>
    <name evidence="2" type="ORF">FIBSPDRAFT_1054666</name>
</gene>
<dbReference type="Proteomes" id="UP000076532">
    <property type="component" value="Unassembled WGS sequence"/>
</dbReference>
<dbReference type="EMBL" id="KV417920">
    <property type="protein sequence ID" value="KZP04477.1"/>
    <property type="molecule type" value="Genomic_DNA"/>
</dbReference>
<evidence type="ECO:0000256" key="1">
    <source>
        <dbReference type="SAM" id="MobiDB-lite"/>
    </source>
</evidence>
<dbReference type="OrthoDB" id="3365472at2759"/>
<protein>
    <submittedName>
        <fullName evidence="2">Uncharacterized protein</fullName>
    </submittedName>
</protein>